<organism evidence="2 3">
    <name type="scientific">Mollisia scopiformis</name>
    <name type="common">Conifer needle endophyte fungus</name>
    <name type="synonym">Phialocephala scopiformis</name>
    <dbReference type="NCBI Taxonomy" id="149040"/>
    <lineage>
        <taxon>Eukaryota</taxon>
        <taxon>Fungi</taxon>
        <taxon>Dikarya</taxon>
        <taxon>Ascomycota</taxon>
        <taxon>Pezizomycotina</taxon>
        <taxon>Leotiomycetes</taxon>
        <taxon>Helotiales</taxon>
        <taxon>Mollisiaceae</taxon>
        <taxon>Mollisia</taxon>
    </lineage>
</organism>
<gene>
    <name evidence="2" type="ORF">LY89DRAFT_711846</name>
</gene>
<dbReference type="AlphaFoldDB" id="A0A132B7U6"/>
<feature type="transmembrane region" description="Helical" evidence="1">
    <location>
        <begin position="324"/>
        <end position="348"/>
    </location>
</feature>
<dbReference type="PANTHER" id="PTHR35043:SF7">
    <property type="entry name" value="TRANSCRIPTION FACTOR DOMAIN-CONTAINING PROTEIN"/>
    <property type="match status" value="1"/>
</dbReference>
<keyword evidence="1" id="KW-0472">Membrane</keyword>
<name>A0A132B7U6_MOLSC</name>
<dbReference type="EMBL" id="KQ947437">
    <property type="protein sequence ID" value="KUJ08059.1"/>
    <property type="molecule type" value="Genomic_DNA"/>
</dbReference>
<evidence type="ECO:0000313" key="3">
    <source>
        <dbReference type="Proteomes" id="UP000070700"/>
    </source>
</evidence>
<dbReference type="OrthoDB" id="3061561at2759"/>
<feature type="transmembrane region" description="Helical" evidence="1">
    <location>
        <begin position="240"/>
        <end position="257"/>
    </location>
</feature>
<keyword evidence="1" id="KW-1133">Transmembrane helix</keyword>
<dbReference type="RefSeq" id="XP_018062414.1">
    <property type="nucleotide sequence ID" value="XM_018217930.1"/>
</dbReference>
<keyword evidence="1" id="KW-0812">Transmembrane</keyword>
<dbReference type="PANTHER" id="PTHR35043">
    <property type="entry name" value="TRANSCRIPTION FACTOR DOMAIN-CONTAINING PROTEIN"/>
    <property type="match status" value="1"/>
</dbReference>
<evidence type="ECO:0000313" key="2">
    <source>
        <dbReference type="EMBL" id="KUJ08059.1"/>
    </source>
</evidence>
<proteinExistence type="predicted"/>
<dbReference type="GeneID" id="28827656"/>
<dbReference type="Proteomes" id="UP000070700">
    <property type="component" value="Unassembled WGS sequence"/>
</dbReference>
<keyword evidence="3" id="KW-1185">Reference proteome</keyword>
<protein>
    <submittedName>
        <fullName evidence="2">Uncharacterized protein</fullName>
    </submittedName>
</protein>
<accession>A0A132B7U6</accession>
<sequence length="384" mass="43071">MVSLVPVSITSTQAYSQFEPKCTTPNKTVNYVGSPDTRGTFDLLWSCLLTIVACTWSLQYLNVPEQREDLDPGWKRHIKWSVRTMWPKLKWSFITVIAPEVTLGKAFGNQLADRQVRRGWSQLAAEDGVPGSLLHASYANMGGFWLEIVGQPENTIDLQEFYSSPQGQLPRHFLLSGQDIIQLRIKRIIPRLPSISREEIMERDRGSGESFALSTAGGQILWITIQITARRARGLTVSQLEIAVIAFSACAIATYIANWNRPKQILRPVAIRIEIPVSSFDKKVTEIQAALNEARSQRGRSLFDEIIPSALRGNKELADIPDGYAGLGFLYMGIAGAVLFGGIHLAAWNFHFPTNIELIGWRVASLKDFRKHLGAFLIRRRPRV</sequence>
<dbReference type="InParanoid" id="A0A132B7U6"/>
<dbReference type="KEGG" id="psco:LY89DRAFT_711846"/>
<reference evidence="2 3" key="1">
    <citation type="submission" date="2015-10" db="EMBL/GenBank/DDBJ databases">
        <title>Full genome of DAOMC 229536 Phialocephala scopiformis, a fungal endophyte of spruce producing the potent anti-insectan compound rugulosin.</title>
        <authorList>
            <consortium name="DOE Joint Genome Institute"/>
            <person name="Walker A.K."/>
            <person name="Frasz S.L."/>
            <person name="Seifert K.A."/>
            <person name="Miller J.D."/>
            <person name="Mondo S.J."/>
            <person name="Labutti K."/>
            <person name="Lipzen A."/>
            <person name="Dockter R."/>
            <person name="Kennedy M."/>
            <person name="Grigoriev I.V."/>
            <person name="Spatafora J.W."/>
        </authorList>
    </citation>
    <scope>NUCLEOTIDE SEQUENCE [LARGE SCALE GENOMIC DNA]</scope>
    <source>
        <strain evidence="2 3">CBS 120377</strain>
    </source>
</reference>
<evidence type="ECO:0000256" key="1">
    <source>
        <dbReference type="SAM" id="Phobius"/>
    </source>
</evidence>